<dbReference type="InterPro" id="IPR017871">
    <property type="entry name" value="ABC_transporter-like_CS"/>
</dbReference>
<evidence type="ECO:0000256" key="2">
    <source>
        <dbReference type="ARBA" id="ARBA00022475"/>
    </source>
</evidence>
<dbReference type="InterPro" id="IPR003593">
    <property type="entry name" value="AAA+_ATPase"/>
</dbReference>
<dbReference type="InterPro" id="IPR040582">
    <property type="entry name" value="OB_MalK-like"/>
</dbReference>
<dbReference type="GO" id="GO:0140359">
    <property type="term" value="F:ABC-type transporter activity"/>
    <property type="evidence" value="ECO:0007669"/>
    <property type="project" value="InterPro"/>
</dbReference>
<dbReference type="CDD" id="cd03301">
    <property type="entry name" value="ABC_MalK_N"/>
    <property type="match status" value="1"/>
</dbReference>
<keyword evidence="2" id="KW-0472">Membrane</keyword>
<evidence type="ECO:0000256" key="1">
    <source>
        <dbReference type="ARBA" id="ARBA00022448"/>
    </source>
</evidence>
<evidence type="ECO:0000256" key="3">
    <source>
        <dbReference type="ARBA" id="ARBA00022741"/>
    </source>
</evidence>
<dbReference type="InterPro" id="IPR047641">
    <property type="entry name" value="ABC_transpr_MalK/UgpC-like"/>
</dbReference>
<evidence type="ECO:0000259" key="5">
    <source>
        <dbReference type="PROSITE" id="PS50893"/>
    </source>
</evidence>
<keyword evidence="2" id="KW-1003">Cell membrane</keyword>
<dbReference type="GO" id="GO:0016887">
    <property type="term" value="F:ATP hydrolysis activity"/>
    <property type="evidence" value="ECO:0007669"/>
    <property type="project" value="InterPro"/>
</dbReference>
<dbReference type="Gene3D" id="2.40.50.100">
    <property type="match status" value="1"/>
</dbReference>
<dbReference type="Proteomes" id="UP000680067">
    <property type="component" value="Unassembled WGS sequence"/>
</dbReference>
<dbReference type="InterPro" id="IPR027417">
    <property type="entry name" value="P-loop_NTPase"/>
</dbReference>
<evidence type="ECO:0000313" key="7">
    <source>
        <dbReference type="Proteomes" id="UP000680067"/>
    </source>
</evidence>
<dbReference type="NCBIfam" id="NF008653">
    <property type="entry name" value="PRK11650.1"/>
    <property type="match status" value="1"/>
</dbReference>
<dbReference type="GO" id="GO:0008643">
    <property type="term" value="P:carbohydrate transport"/>
    <property type="evidence" value="ECO:0007669"/>
    <property type="project" value="InterPro"/>
</dbReference>
<organism evidence="6 7">
    <name type="scientific">Undibacterium luofuense</name>
    <dbReference type="NCBI Taxonomy" id="2828733"/>
    <lineage>
        <taxon>Bacteria</taxon>
        <taxon>Pseudomonadati</taxon>
        <taxon>Pseudomonadota</taxon>
        <taxon>Betaproteobacteria</taxon>
        <taxon>Burkholderiales</taxon>
        <taxon>Oxalobacteraceae</taxon>
        <taxon>Undibacterium</taxon>
    </lineage>
</organism>
<feature type="domain" description="ABC transporter" evidence="5">
    <location>
        <begin position="4"/>
        <end position="235"/>
    </location>
</feature>
<comment type="caution">
    <text evidence="6">The sequence shown here is derived from an EMBL/GenBank/DDBJ whole genome shotgun (WGS) entry which is preliminary data.</text>
</comment>
<dbReference type="EMBL" id="JAGSPN010000001">
    <property type="protein sequence ID" value="MBR7780668.1"/>
    <property type="molecule type" value="Genomic_DNA"/>
</dbReference>
<dbReference type="InterPro" id="IPR003439">
    <property type="entry name" value="ABC_transporter-like_ATP-bd"/>
</dbReference>
<dbReference type="RefSeq" id="WP_212686062.1">
    <property type="nucleotide sequence ID" value="NZ_JAGSPN010000001.1"/>
</dbReference>
<proteinExistence type="predicted"/>
<reference evidence="6" key="1">
    <citation type="submission" date="2021-04" db="EMBL/GenBank/DDBJ databases">
        <title>novel species isolated from subtropical streams in China.</title>
        <authorList>
            <person name="Lu H."/>
        </authorList>
    </citation>
    <scope>NUCLEOTIDE SEQUENCE</scope>
    <source>
        <strain evidence="6">LFS511W</strain>
    </source>
</reference>
<keyword evidence="3" id="KW-0547">Nucleotide-binding</keyword>
<evidence type="ECO:0000313" key="6">
    <source>
        <dbReference type="EMBL" id="MBR7780668.1"/>
    </source>
</evidence>
<dbReference type="AlphaFoldDB" id="A0A941I691"/>
<dbReference type="SUPFAM" id="SSF52540">
    <property type="entry name" value="P-loop containing nucleoside triphosphate hydrolases"/>
    <property type="match status" value="1"/>
</dbReference>
<dbReference type="InterPro" id="IPR015855">
    <property type="entry name" value="ABC_transpr_MalK-like"/>
</dbReference>
<dbReference type="Pfam" id="PF00005">
    <property type="entry name" value="ABC_tran"/>
    <property type="match status" value="1"/>
</dbReference>
<evidence type="ECO:0000256" key="4">
    <source>
        <dbReference type="ARBA" id="ARBA00022840"/>
    </source>
</evidence>
<dbReference type="SUPFAM" id="SSF50331">
    <property type="entry name" value="MOP-like"/>
    <property type="match status" value="1"/>
</dbReference>
<keyword evidence="4 6" id="KW-0067">ATP-binding</keyword>
<dbReference type="GO" id="GO:0005524">
    <property type="term" value="F:ATP binding"/>
    <property type="evidence" value="ECO:0007669"/>
    <property type="project" value="UniProtKB-KW"/>
</dbReference>
<dbReference type="Pfam" id="PF17912">
    <property type="entry name" value="OB_MalK"/>
    <property type="match status" value="1"/>
</dbReference>
<dbReference type="InterPro" id="IPR008995">
    <property type="entry name" value="Mo/tungstate-bd_C_term_dom"/>
</dbReference>
<dbReference type="SMART" id="SM00382">
    <property type="entry name" value="AAA"/>
    <property type="match status" value="1"/>
</dbReference>
<dbReference type="PROSITE" id="PS00211">
    <property type="entry name" value="ABC_TRANSPORTER_1"/>
    <property type="match status" value="1"/>
</dbReference>
<dbReference type="FunFam" id="3.40.50.300:FF:000042">
    <property type="entry name" value="Maltose/maltodextrin ABC transporter, ATP-binding protein"/>
    <property type="match status" value="1"/>
</dbReference>
<keyword evidence="7" id="KW-1185">Reference proteome</keyword>
<sequence>MASLLIRDVRKVYPNGAEILKGVNLHIEDGQFLILVGGSGCGKSTLLNMIAGLENVSEGGIYIGDRCVNDVPPKSRDIAMVFQSYALYPTMTVRENICFGLGIRRVAVAEQKKIVDRVAETLQISHLLDRKPAHLSGGQRQRVAMGRAIARNPSLFLFDEPLSNLDAKLRVEMRAEIKLMHQRLKTTTVYVTHDQVEAMTLGDKIAVMRDGVVQQFGSPQEIYDRPANMFVAGFIGSPSMNFIRGKVRQEQQQLQFVLEHQNSTTLLPIPAAQADAIRRLAPANGEVVLGIRPEHVTDAASARRAEHSDAHHPTEVDCIVDLTEPTGPDTLVFSSFNATRLTCRTHPRAAARPGQPMRLAFDLSKSVFFDPASEQSLQ</sequence>
<dbReference type="Gene3D" id="2.40.50.140">
    <property type="entry name" value="Nucleic acid-binding proteins"/>
    <property type="match status" value="1"/>
</dbReference>
<dbReference type="Gene3D" id="3.40.50.300">
    <property type="entry name" value="P-loop containing nucleotide triphosphate hydrolases"/>
    <property type="match status" value="1"/>
</dbReference>
<dbReference type="PANTHER" id="PTHR43875:SF14">
    <property type="entry name" value="ABC TRANSPORTER ATP-BINDING PROTEIN"/>
    <property type="match status" value="1"/>
</dbReference>
<dbReference type="GO" id="GO:0055052">
    <property type="term" value="C:ATP-binding cassette (ABC) transporter complex, substrate-binding subunit-containing"/>
    <property type="evidence" value="ECO:0007669"/>
    <property type="project" value="TreeGrafter"/>
</dbReference>
<dbReference type="PROSITE" id="PS50893">
    <property type="entry name" value="ABC_TRANSPORTER_2"/>
    <property type="match status" value="1"/>
</dbReference>
<dbReference type="PANTHER" id="PTHR43875">
    <property type="entry name" value="MALTODEXTRIN IMPORT ATP-BINDING PROTEIN MSMX"/>
    <property type="match status" value="1"/>
</dbReference>
<accession>A0A941I691</accession>
<keyword evidence="1" id="KW-0813">Transport</keyword>
<dbReference type="InterPro" id="IPR012340">
    <property type="entry name" value="NA-bd_OB-fold"/>
</dbReference>
<gene>
    <name evidence="6" type="primary">ugpC</name>
    <name evidence="6" type="ORF">KDM89_00820</name>
</gene>
<name>A0A941I691_9BURK</name>
<protein>
    <submittedName>
        <fullName evidence="6">Sn-glycerol-3-phosphate ABC transporter ATP-binding protein UgpC</fullName>
    </submittedName>
</protein>